<name>A0A0G1U348_9BACT</name>
<dbReference type="EMBL" id="LCOY01000006">
    <property type="protein sequence ID" value="KKU88497.1"/>
    <property type="molecule type" value="Genomic_DNA"/>
</dbReference>
<dbReference type="GO" id="GO:0015628">
    <property type="term" value="P:protein secretion by the type II secretion system"/>
    <property type="evidence" value="ECO:0007669"/>
    <property type="project" value="InterPro"/>
</dbReference>
<evidence type="ECO:0000256" key="3">
    <source>
        <dbReference type="ARBA" id="ARBA00022692"/>
    </source>
</evidence>
<dbReference type="PANTHER" id="PTHR30093:SF44">
    <property type="entry name" value="TYPE II SECRETION SYSTEM CORE PROTEIN G"/>
    <property type="match status" value="1"/>
</dbReference>
<protein>
    <recommendedName>
        <fullName evidence="9">General secretion pathway protein G</fullName>
    </recommendedName>
</protein>
<dbReference type="InterPro" id="IPR012902">
    <property type="entry name" value="N_methyl_site"/>
</dbReference>
<evidence type="ECO:0000256" key="2">
    <source>
        <dbReference type="ARBA" id="ARBA00022481"/>
    </source>
</evidence>
<dbReference type="InterPro" id="IPR045584">
    <property type="entry name" value="Pilin-like"/>
</dbReference>
<dbReference type="Proteomes" id="UP000034739">
    <property type="component" value="Unassembled WGS sequence"/>
</dbReference>
<gene>
    <name evidence="7" type="ORF">UY16_C0006G0012</name>
</gene>
<keyword evidence="2" id="KW-0488">Methylation</keyword>
<proteinExistence type="predicted"/>
<dbReference type="InterPro" id="IPR000983">
    <property type="entry name" value="Bac_GSPG_pilin"/>
</dbReference>
<sequence length="161" mass="17386">MKKGFSLIELLVVISIIAVISAVGMTNFLGARERARDARRKQELVQLRNALRLYYNDYRGYPATDSDTYIMGCGVDGDTTCPGSCSGGQFAAGGVDGCGTIYMRTLPLEYTYKRHPNKPADTDDFLLSVTLENASDGDVTTTQTRCGISPATASTYVVCAD</sequence>
<keyword evidence="3 6" id="KW-0812">Transmembrane</keyword>
<evidence type="ECO:0000313" key="7">
    <source>
        <dbReference type="EMBL" id="KKU88497.1"/>
    </source>
</evidence>
<comment type="caution">
    <text evidence="7">The sequence shown here is derived from an EMBL/GenBank/DDBJ whole genome shotgun (WGS) entry which is preliminary data.</text>
</comment>
<accession>A0A0G1U348</accession>
<dbReference type="PRINTS" id="PR00813">
    <property type="entry name" value="BCTERIALGSPG"/>
</dbReference>
<dbReference type="NCBIfam" id="TIGR02532">
    <property type="entry name" value="IV_pilin_GFxxxE"/>
    <property type="match status" value="1"/>
</dbReference>
<dbReference type="PROSITE" id="PS00409">
    <property type="entry name" value="PROKAR_NTER_METHYL"/>
    <property type="match status" value="1"/>
</dbReference>
<evidence type="ECO:0000256" key="5">
    <source>
        <dbReference type="ARBA" id="ARBA00023136"/>
    </source>
</evidence>
<keyword evidence="4 6" id="KW-1133">Transmembrane helix</keyword>
<feature type="transmembrane region" description="Helical" evidence="6">
    <location>
        <begin position="6"/>
        <end position="31"/>
    </location>
</feature>
<dbReference type="PANTHER" id="PTHR30093">
    <property type="entry name" value="GENERAL SECRETION PATHWAY PROTEIN G"/>
    <property type="match status" value="1"/>
</dbReference>
<evidence type="ECO:0000256" key="1">
    <source>
        <dbReference type="ARBA" id="ARBA00004167"/>
    </source>
</evidence>
<organism evidence="7 8">
    <name type="scientific">Candidatus Gottesmanbacteria bacterium GW2011_GWA2_47_9</name>
    <dbReference type="NCBI Taxonomy" id="1618445"/>
    <lineage>
        <taxon>Bacteria</taxon>
        <taxon>Candidatus Gottesmaniibacteriota</taxon>
    </lineage>
</organism>
<comment type="subcellular location">
    <subcellularLocation>
        <location evidence="1">Membrane</location>
        <topology evidence="1">Single-pass membrane protein</topology>
    </subcellularLocation>
</comment>
<dbReference type="AlphaFoldDB" id="A0A0G1U348"/>
<evidence type="ECO:0000256" key="4">
    <source>
        <dbReference type="ARBA" id="ARBA00022989"/>
    </source>
</evidence>
<evidence type="ECO:0000313" key="8">
    <source>
        <dbReference type="Proteomes" id="UP000034739"/>
    </source>
</evidence>
<evidence type="ECO:0008006" key="9">
    <source>
        <dbReference type="Google" id="ProtNLM"/>
    </source>
</evidence>
<dbReference type="SUPFAM" id="SSF54523">
    <property type="entry name" value="Pili subunits"/>
    <property type="match status" value="1"/>
</dbReference>
<dbReference type="GO" id="GO:0015627">
    <property type="term" value="C:type II protein secretion system complex"/>
    <property type="evidence" value="ECO:0007669"/>
    <property type="project" value="InterPro"/>
</dbReference>
<evidence type="ECO:0000256" key="6">
    <source>
        <dbReference type="SAM" id="Phobius"/>
    </source>
</evidence>
<keyword evidence="5 6" id="KW-0472">Membrane</keyword>
<reference evidence="7 8" key="1">
    <citation type="journal article" date="2015" name="Nature">
        <title>rRNA introns, odd ribosomes, and small enigmatic genomes across a large radiation of phyla.</title>
        <authorList>
            <person name="Brown C.T."/>
            <person name="Hug L.A."/>
            <person name="Thomas B.C."/>
            <person name="Sharon I."/>
            <person name="Castelle C.J."/>
            <person name="Singh A."/>
            <person name="Wilkins M.J."/>
            <person name="Williams K.H."/>
            <person name="Banfield J.F."/>
        </authorList>
    </citation>
    <scope>NUCLEOTIDE SEQUENCE [LARGE SCALE GENOMIC DNA]</scope>
</reference>
<dbReference type="Gene3D" id="3.30.700.10">
    <property type="entry name" value="Glycoprotein, Type 4 Pilin"/>
    <property type="match status" value="1"/>
</dbReference>
<dbReference type="GO" id="GO:0016020">
    <property type="term" value="C:membrane"/>
    <property type="evidence" value="ECO:0007669"/>
    <property type="project" value="UniProtKB-SubCell"/>
</dbReference>
<dbReference type="Pfam" id="PF07963">
    <property type="entry name" value="N_methyl"/>
    <property type="match status" value="1"/>
</dbReference>